<comment type="caution">
    <text evidence="1">The sequence shown here is derived from an EMBL/GenBank/DDBJ whole genome shotgun (WGS) entry which is preliminary data.</text>
</comment>
<organism evidence="1 2">
    <name type="scientific">Bisgaardia hudsonensis</name>
    <dbReference type="NCBI Taxonomy" id="109472"/>
    <lineage>
        <taxon>Bacteria</taxon>
        <taxon>Pseudomonadati</taxon>
        <taxon>Pseudomonadota</taxon>
        <taxon>Gammaproteobacteria</taxon>
        <taxon>Pasteurellales</taxon>
        <taxon>Pasteurellaceae</taxon>
        <taxon>Bisgaardia</taxon>
    </lineage>
</organism>
<evidence type="ECO:0000313" key="1">
    <source>
        <dbReference type="EMBL" id="TCP11293.1"/>
    </source>
</evidence>
<dbReference type="Proteomes" id="UP000294841">
    <property type="component" value="Unassembled WGS sequence"/>
</dbReference>
<evidence type="ECO:0000313" key="2">
    <source>
        <dbReference type="Proteomes" id="UP000294841"/>
    </source>
</evidence>
<protein>
    <submittedName>
        <fullName evidence="1">Uncharacterized protein</fullName>
    </submittedName>
</protein>
<name>A0A4V2SIU8_9PAST</name>
<accession>A0A4V2SIU8</accession>
<reference evidence="1 2" key="1">
    <citation type="submission" date="2019-03" db="EMBL/GenBank/DDBJ databases">
        <title>Genomic Encyclopedia of Type Strains, Phase IV (KMG-IV): sequencing the most valuable type-strain genomes for metagenomic binning, comparative biology and taxonomic classification.</title>
        <authorList>
            <person name="Goeker M."/>
        </authorList>
    </citation>
    <scope>NUCLEOTIDE SEQUENCE [LARGE SCALE GENOMIC DNA]</scope>
    <source>
        <strain evidence="1 2">DSM 28231</strain>
    </source>
</reference>
<dbReference type="AlphaFoldDB" id="A0A4V2SIU8"/>
<keyword evidence="2" id="KW-1185">Reference proteome</keyword>
<sequence length="548" mass="59432">MSGQVTVGYGVSGSASYSQSKVNADYASVSTQAGVFTGDDGFKVNVKKHTNLKGGLITSIEKAEADNKNRFSTGTLSHSDIQNHSSSAKGFGLSGGFSVSGGNAPKEVEGVKLKPVGENHSDGNSKVEIQGIAGIGNQGNWGIAKGLATALLGQMSDKGSENGVTTSRINTSNIKITDSSAQEKLTGQATSQLIDTLNQRNQNQNQSVSKVDIQAIKEDLSRDLDIAQSFINNVSQTGDDIYYKMEKNEDSSFTTSKERADCEHISCLKVNDPLVLKKVIYSDKVLTREQAELLSKTATAGMLNLTREDKISSAILYEKELKSLDELGVVLNRGSAGVVNEFIFTGFERLRAWANKPAIFGASNATRDTVQIWKKLDEYNAYAKTYGDPVYNSHNLSHSLGVSGNKNALNWSEHLGQKYENTKVDFLHLGGSYPSKDIHNQAKPFFKDVKTQYSCVSGDVVCQGIPILRGVGLGMIGNNPTTADGKGINFLQAHSEANFNRNNLNYGFDKNDEDRFLHNYNNAIDILNKVYGEGGNCNIKNIEEETVK</sequence>
<gene>
    <name evidence="1" type="ORF">EV697_10816</name>
</gene>
<proteinExistence type="predicted"/>
<dbReference type="EMBL" id="SLXI01000008">
    <property type="protein sequence ID" value="TCP11293.1"/>
    <property type="molecule type" value="Genomic_DNA"/>
</dbReference>